<dbReference type="Proteomes" id="UP000887566">
    <property type="component" value="Unplaced"/>
</dbReference>
<evidence type="ECO:0000313" key="3">
    <source>
        <dbReference type="WBParaSite" id="PSAMB.scaffold4887size13238.g25430.t1"/>
    </source>
</evidence>
<accession>A0A914WP05</accession>
<organism evidence="2 3">
    <name type="scientific">Plectus sambesii</name>
    <dbReference type="NCBI Taxonomy" id="2011161"/>
    <lineage>
        <taxon>Eukaryota</taxon>
        <taxon>Metazoa</taxon>
        <taxon>Ecdysozoa</taxon>
        <taxon>Nematoda</taxon>
        <taxon>Chromadorea</taxon>
        <taxon>Plectida</taxon>
        <taxon>Plectina</taxon>
        <taxon>Plectoidea</taxon>
        <taxon>Plectidae</taxon>
        <taxon>Plectus</taxon>
    </lineage>
</organism>
<dbReference type="GO" id="GO:0008233">
    <property type="term" value="F:peptidase activity"/>
    <property type="evidence" value="ECO:0007669"/>
    <property type="project" value="TreeGrafter"/>
</dbReference>
<proteinExistence type="predicted"/>
<dbReference type="PANTHER" id="PTHR46520:SF1">
    <property type="entry name" value="SERINE BETA-LACTAMASE-LIKE PROTEIN LACTB, MITOCHONDRIAL"/>
    <property type="match status" value="1"/>
</dbReference>
<evidence type="ECO:0000259" key="1">
    <source>
        <dbReference type="Pfam" id="PF00144"/>
    </source>
</evidence>
<sequence>MACAFSLTRKEINRTCFTDEDAKEKELLHRNQYKTVKEALVLFQNDELESNPGSKYGYTTHGFTVLSAVLEGAADGKAFEKQVKELTKELGMHDTQLDLNLPLIANRSRYYYRKPNSVLVNVPEVDNSYKWAGGGLLSTVSDLLVFGNAVLYSYQSDPSAVPKPLLKSTTVRHFWTPALDKERGYGLGWVAEPRSEINGPKSRPWNRTNFFYHTGGAVGATSILLIKPNDGKEADGHPSGVCVSILINLQNASHGLLPLAQNIAQAFDASP</sequence>
<dbReference type="InterPro" id="IPR052794">
    <property type="entry name" value="Mito_Ser_Protease_LACTB"/>
</dbReference>
<dbReference type="GO" id="GO:0005739">
    <property type="term" value="C:mitochondrion"/>
    <property type="evidence" value="ECO:0007669"/>
    <property type="project" value="TreeGrafter"/>
</dbReference>
<dbReference type="Gene3D" id="3.40.710.10">
    <property type="entry name" value="DD-peptidase/beta-lactamase superfamily"/>
    <property type="match status" value="1"/>
</dbReference>
<reference evidence="3" key="1">
    <citation type="submission" date="2022-11" db="UniProtKB">
        <authorList>
            <consortium name="WormBaseParasite"/>
        </authorList>
    </citation>
    <scope>IDENTIFICATION</scope>
</reference>
<keyword evidence="2" id="KW-1185">Reference proteome</keyword>
<dbReference type="WBParaSite" id="PSAMB.scaffold4887size13238.g25430.t1">
    <property type="protein sequence ID" value="PSAMB.scaffold4887size13238.g25430.t1"/>
    <property type="gene ID" value="PSAMB.scaffold4887size13238.g25430"/>
</dbReference>
<evidence type="ECO:0000313" key="2">
    <source>
        <dbReference type="Proteomes" id="UP000887566"/>
    </source>
</evidence>
<dbReference type="PANTHER" id="PTHR46520">
    <property type="entry name" value="SERINE BETA-LACTAMASE-LIKE PROTEIN LACTB, MITOCHONDRIAL"/>
    <property type="match status" value="1"/>
</dbReference>
<dbReference type="AlphaFoldDB" id="A0A914WP05"/>
<dbReference type="Pfam" id="PF00144">
    <property type="entry name" value="Beta-lactamase"/>
    <property type="match status" value="1"/>
</dbReference>
<dbReference type="InterPro" id="IPR001466">
    <property type="entry name" value="Beta-lactam-related"/>
</dbReference>
<feature type="domain" description="Beta-lactamase-related" evidence="1">
    <location>
        <begin position="32"/>
        <end position="253"/>
    </location>
</feature>
<name>A0A914WP05_9BILA</name>
<dbReference type="InterPro" id="IPR012338">
    <property type="entry name" value="Beta-lactam/transpept-like"/>
</dbReference>
<dbReference type="GO" id="GO:0019216">
    <property type="term" value="P:regulation of lipid metabolic process"/>
    <property type="evidence" value="ECO:0007669"/>
    <property type="project" value="TreeGrafter"/>
</dbReference>
<dbReference type="SUPFAM" id="SSF56601">
    <property type="entry name" value="beta-lactamase/transpeptidase-like"/>
    <property type="match status" value="1"/>
</dbReference>
<protein>
    <submittedName>
        <fullName evidence="3">Beta-lactamase-related domain-containing protein</fullName>
    </submittedName>
</protein>
<dbReference type="GO" id="GO:0006508">
    <property type="term" value="P:proteolysis"/>
    <property type="evidence" value="ECO:0007669"/>
    <property type="project" value="TreeGrafter"/>
</dbReference>